<dbReference type="EMBL" id="CP007452">
    <property type="protein sequence ID" value="AHM56122.1"/>
    <property type="molecule type" value="Genomic_DNA"/>
</dbReference>
<dbReference type="OrthoDB" id="1950287at2"/>
<keyword evidence="1" id="KW-1133">Transmembrane helix</keyword>
<dbReference type="PATRIC" id="fig|1286171.3.peg.769"/>
<protein>
    <recommendedName>
        <fullName evidence="2">LiaI-LiaF-like transmembrane region domain-containing protein</fullName>
    </recommendedName>
</protein>
<feature type="transmembrane region" description="Helical" evidence="1">
    <location>
        <begin position="56"/>
        <end position="75"/>
    </location>
</feature>
<dbReference type="STRING" id="1286171.EAL2_c08220"/>
<accession>W8TIV9</accession>
<dbReference type="AlphaFoldDB" id="W8TIV9"/>
<evidence type="ECO:0000256" key="1">
    <source>
        <dbReference type="SAM" id="Phobius"/>
    </source>
</evidence>
<keyword evidence="1" id="KW-0472">Membrane</keyword>
<name>W8TIV9_PEPAC</name>
<organism evidence="3 4">
    <name type="scientific">Peptoclostridium acidaminophilum DSM 3953</name>
    <dbReference type="NCBI Taxonomy" id="1286171"/>
    <lineage>
        <taxon>Bacteria</taxon>
        <taxon>Bacillati</taxon>
        <taxon>Bacillota</taxon>
        <taxon>Clostridia</taxon>
        <taxon>Peptostreptococcales</taxon>
        <taxon>Peptoclostridiaceae</taxon>
        <taxon>Peptoclostridium</taxon>
    </lineage>
</organism>
<dbReference type="KEGG" id="eac:EAL2_c08220"/>
<keyword evidence="4" id="KW-1185">Reference proteome</keyword>
<dbReference type="InterPro" id="IPR043726">
    <property type="entry name" value="LiaI-LiaF-like_TM1"/>
</dbReference>
<reference evidence="3 4" key="1">
    <citation type="journal article" date="2014" name="Genome Announc.">
        <title>Complete Genome Sequence of Amino Acid-Utilizing Eubacterium acidaminophilum al-2 (DSM 3953).</title>
        <authorList>
            <person name="Poehlein A."/>
            <person name="Andreesen J.R."/>
            <person name="Daniel R."/>
        </authorList>
    </citation>
    <scope>NUCLEOTIDE SEQUENCE [LARGE SCALE GENOMIC DNA]</scope>
    <source>
        <strain evidence="3 4">DSM 3953</strain>
    </source>
</reference>
<evidence type="ECO:0000313" key="4">
    <source>
        <dbReference type="Proteomes" id="UP000019591"/>
    </source>
</evidence>
<evidence type="ECO:0000313" key="3">
    <source>
        <dbReference type="EMBL" id="AHM56122.1"/>
    </source>
</evidence>
<sequence>MKNNMFIGLALIAAGLLLGLYNLGYISWSIWMAIADLWPLVFVVIGVSIIFKHKPWVNGLAWIVFLASLVAYGFYMSSTSPGTWRSGLPGSQFREYQERSFSYDYGEDIKNAKLSLELGAGNITVASESNKLLSAATTNPYIESNPVIEGENASFEFATERMGMMPMGRDSYSYDFRLGSKAIWDIEVDCGAIDSNLDLTEIPVSSLDIDSGAADIEIKIGSLQKDSSISIDSGASDISITVPVSSGVRVSLDAALKSNNLDSLAWIKKDDYYESPNYDQAENKINIELNTGVGNFQLTQTGESI</sequence>
<dbReference type="RefSeq" id="WP_025435150.1">
    <property type="nucleotide sequence ID" value="NZ_CP007452.1"/>
</dbReference>
<feature type="transmembrane region" description="Helical" evidence="1">
    <location>
        <begin position="6"/>
        <end position="23"/>
    </location>
</feature>
<gene>
    <name evidence="3" type="ORF">EAL2_c08220</name>
</gene>
<dbReference type="HOGENOM" id="CLU_073800_0_0_9"/>
<dbReference type="Proteomes" id="UP000019591">
    <property type="component" value="Chromosome"/>
</dbReference>
<feature type="domain" description="LiaI-LiaF-like transmembrane region" evidence="2">
    <location>
        <begin position="5"/>
        <end position="50"/>
    </location>
</feature>
<evidence type="ECO:0000259" key="2">
    <source>
        <dbReference type="Pfam" id="PF18917"/>
    </source>
</evidence>
<keyword evidence="1" id="KW-0812">Transmembrane</keyword>
<dbReference type="eggNOG" id="COG4758">
    <property type="taxonomic scope" value="Bacteria"/>
</dbReference>
<dbReference type="Pfam" id="PF18917">
    <property type="entry name" value="LiaI-LiaF-like_TM1"/>
    <property type="match status" value="1"/>
</dbReference>
<proteinExistence type="predicted"/>
<feature type="transmembrane region" description="Helical" evidence="1">
    <location>
        <begin position="30"/>
        <end position="50"/>
    </location>
</feature>